<keyword evidence="1" id="KW-1133">Transmembrane helix</keyword>
<evidence type="ECO:0000313" key="3">
    <source>
        <dbReference type="Proteomes" id="UP000002527"/>
    </source>
</evidence>
<reference evidence="2 3" key="1">
    <citation type="journal article" date="2004" name="Nucleic Acids Res.">
        <title>The genome sequence of Bacillus cereus ATCC 10987 reveals metabolic adaptations and a large plasmid related to Bacillus anthracis pXO1.</title>
        <authorList>
            <person name="Rasko D.A."/>
            <person name="Ravel J."/>
            <person name="Okstad O.A."/>
            <person name="Helgason E."/>
            <person name="Cer R.Z."/>
            <person name="Jiang L."/>
            <person name="Shores K.A."/>
            <person name="Fouts D.E."/>
            <person name="Tourasse N.J."/>
            <person name="Angiuoli S.V."/>
            <person name="Kolonay J."/>
            <person name="Nelson W.C."/>
            <person name="Kolsto A.-B."/>
            <person name="Fraser C.M."/>
            <person name="Read T.D."/>
        </authorList>
    </citation>
    <scope>NUCLEOTIDE SEQUENCE [LARGE SCALE GENOMIC DNA]</scope>
    <source>
        <strain evidence="3">ATCC 10987 / NRS 248</strain>
    </source>
</reference>
<organism evidence="2 3">
    <name type="scientific">Bacillus cereus (strain ATCC 10987 / NRS 248)</name>
    <dbReference type="NCBI Taxonomy" id="222523"/>
    <lineage>
        <taxon>Bacteria</taxon>
        <taxon>Bacillati</taxon>
        <taxon>Bacillota</taxon>
        <taxon>Bacilli</taxon>
        <taxon>Bacillales</taxon>
        <taxon>Bacillaceae</taxon>
        <taxon>Bacillus</taxon>
        <taxon>Bacillus cereus group</taxon>
    </lineage>
</organism>
<protein>
    <submittedName>
        <fullName evidence="2">Uncharacterized protein</fullName>
    </submittedName>
</protein>
<evidence type="ECO:0000256" key="1">
    <source>
        <dbReference type="SAM" id="Phobius"/>
    </source>
</evidence>
<dbReference type="HOGENOM" id="CLU_2663215_0_0_9"/>
<gene>
    <name evidence="2" type="ordered locus">BCE_3366</name>
</gene>
<dbReference type="EMBL" id="AE017194">
    <property type="protein sequence ID" value="AAS42274.1"/>
    <property type="molecule type" value="Genomic_DNA"/>
</dbReference>
<proteinExistence type="predicted"/>
<accession>Q734N8</accession>
<dbReference type="Proteomes" id="UP000002527">
    <property type="component" value="Chromosome"/>
</dbReference>
<sequence length="75" mass="8490">MLPHSFTNAFSYNRILLYCIIGISTLSFSFFFLSYKEAKSSFTCSKFVHGLPRNTYAICSSPEPSYTTVPRLGCE</sequence>
<dbReference type="KEGG" id="bca:BCE_3366"/>
<evidence type="ECO:0000313" key="2">
    <source>
        <dbReference type="EMBL" id="AAS42274.1"/>
    </source>
</evidence>
<keyword evidence="1" id="KW-0472">Membrane</keyword>
<feature type="transmembrane region" description="Helical" evidence="1">
    <location>
        <begin position="15"/>
        <end position="33"/>
    </location>
</feature>
<name>Q734N8_BACC1</name>
<dbReference type="AlphaFoldDB" id="Q734N8"/>
<keyword evidence="1" id="KW-0812">Transmembrane</keyword>